<evidence type="ECO:0000313" key="1">
    <source>
        <dbReference type="EMBL" id="RVW50923.1"/>
    </source>
</evidence>
<comment type="caution">
    <text evidence="2">The sequence shown here is derived from an EMBL/GenBank/DDBJ whole genome shotgun (WGS) entry which is preliminary data.</text>
</comment>
<dbReference type="PANTHER" id="PTHR34661">
    <property type="entry name" value="INCREASED DNA METHYLATION 3"/>
    <property type="match status" value="1"/>
</dbReference>
<dbReference type="CDD" id="cd06464">
    <property type="entry name" value="ACD_sHsps-like"/>
    <property type="match status" value="1"/>
</dbReference>
<evidence type="ECO:0000313" key="2">
    <source>
        <dbReference type="EMBL" id="RVX15708.1"/>
    </source>
</evidence>
<protein>
    <submittedName>
        <fullName evidence="2">Increased DNA methylation 2</fullName>
    </submittedName>
</protein>
<dbReference type="AlphaFoldDB" id="A0A438K3F1"/>
<evidence type="ECO:0000313" key="3">
    <source>
        <dbReference type="Proteomes" id="UP000288805"/>
    </source>
</evidence>
<accession>A0A438K3F1</accession>
<gene>
    <name evidence="2" type="primary">IDM2_0</name>
    <name evidence="1" type="synonym">IDM2_1</name>
    <name evidence="2" type="ORF">CK203_005753</name>
    <name evidence="1" type="ORF">CK203_071362</name>
</gene>
<sequence length="395" mass="44150">MDLQGVDFSPRPLSRASLSDLHFLANFIMSTYLGPDVKSDNPRRSASQRVAEGLPPYSLNDLGLSFLSVSQLESLYYFILRHALPNLALSPYLFHMYLKGDLPLLNSGLPEDRLQFTSFFPLHLHEQTSFLRGLDIVKGIVLISEPDTSYMKQDVLERFRYLSGMDSLKIDINESQRYQHRHWTGREEIERNFLTISGGPYAGNASNINSISPSKVQDEFKRRRLLEPLEMPVVQHVPSFSHGSPRRCNLDGPSMMPLLSVSNAEECKSEASIVLTGVAGEVSAGPPIGRVDIGVSKTAYFFRVALPGVRKDNRHFGCEVENDGKVQIHGSTSAGGRTIVKHPRVFQMKLQQLCPPGPFTVSFRLPGPVDPRLFKANFRSDGIFEGIIVKSEDMD</sequence>
<dbReference type="InterPro" id="IPR008978">
    <property type="entry name" value="HSP20-like_chaperone"/>
</dbReference>
<reference evidence="2 3" key="1">
    <citation type="journal article" date="2018" name="PLoS Genet.">
        <title>Population sequencing reveals clonal diversity and ancestral inbreeding in the grapevine cultivar Chardonnay.</title>
        <authorList>
            <person name="Roach M.J."/>
            <person name="Johnson D.L."/>
            <person name="Bohlmann J."/>
            <person name="van Vuuren H.J."/>
            <person name="Jones S.J."/>
            <person name="Pretorius I.S."/>
            <person name="Schmidt S.A."/>
            <person name="Borneman A.R."/>
        </authorList>
    </citation>
    <scope>NUCLEOTIDE SEQUENCE [LARGE SCALE GENOMIC DNA]</scope>
    <source>
        <strain evidence="3">cv. Chardonnay</strain>
        <strain evidence="2">I10V1</strain>
        <tissue evidence="2">Leaf</tissue>
    </source>
</reference>
<dbReference type="InterPro" id="IPR039321">
    <property type="entry name" value="IDM2/3-like"/>
</dbReference>
<dbReference type="EMBL" id="QGNW01001190">
    <property type="protein sequence ID" value="RVW50923.1"/>
    <property type="molecule type" value="Genomic_DNA"/>
</dbReference>
<proteinExistence type="predicted"/>
<organism evidence="2 3">
    <name type="scientific">Vitis vinifera</name>
    <name type="common">Grape</name>
    <dbReference type="NCBI Taxonomy" id="29760"/>
    <lineage>
        <taxon>Eukaryota</taxon>
        <taxon>Viridiplantae</taxon>
        <taxon>Streptophyta</taxon>
        <taxon>Embryophyta</taxon>
        <taxon>Tracheophyta</taxon>
        <taxon>Spermatophyta</taxon>
        <taxon>Magnoliopsida</taxon>
        <taxon>eudicotyledons</taxon>
        <taxon>Gunneridae</taxon>
        <taxon>Pentapetalae</taxon>
        <taxon>rosids</taxon>
        <taxon>Vitales</taxon>
        <taxon>Vitaceae</taxon>
        <taxon>Viteae</taxon>
        <taxon>Vitis</taxon>
    </lineage>
</organism>
<dbReference type="Gene3D" id="2.60.40.790">
    <property type="match status" value="1"/>
</dbReference>
<dbReference type="PANTHER" id="PTHR34661:SF1">
    <property type="entry name" value="INCREASED DNA METHYLATION 3"/>
    <property type="match status" value="1"/>
</dbReference>
<dbReference type="FunFam" id="2.60.40.790:FF:000049">
    <property type="entry name" value="Increased DNA methylation 3"/>
    <property type="match status" value="1"/>
</dbReference>
<name>A0A438K3F1_VITVI</name>
<dbReference type="Proteomes" id="UP000288805">
    <property type="component" value="Unassembled WGS sequence"/>
</dbReference>
<dbReference type="EMBL" id="QGNW01000017">
    <property type="protein sequence ID" value="RVX15708.1"/>
    <property type="molecule type" value="Genomic_DNA"/>
</dbReference>